<feature type="compositionally biased region" description="Basic and acidic residues" evidence="5">
    <location>
        <begin position="93"/>
        <end position="102"/>
    </location>
</feature>
<dbReference type="Proteomes" id="UP000261540">
    <property type="component" value="Unplaced"/>
</dbReference>
<dbReference type="Pfam" id="PF13927">
    <property type="entry name" value="Ig_3"/>
    <property type="match status" value="1"/>
</dbReference>
<protein>
    <recommendedName>
        <fullName evidence="10">ADAMTS-like 3</fullName>
    </recommendedName>
</protein>
<dbReference type="GO" id="GO:0004222">
    <property type="term" value="F:metalloendopeptidase activity"/>
    <property type="evidence" value="ECO:0007669"/>
    <property type="project" value="TreeGrafter"/>
</dbReference>
<dbReference type="CDD" id="cd00096">
    <property type="entry name" value="Ig"/>
    <property type="match status" value="2"/>
</dbReference>
<dbReference type="Gene3D" id="2.20.100.10">
    <property type="entry name" value="Thrombospondin type-1 (TSP1) repeat"/>
    <property type="match status" value="3"/>
</dbReference>
<dbReference type="SUPFAM" id="SSF82895">
    <property type="entry name" value="TSP-1 type 1 repeat"/>
    <property type="match status" value="4"/>
</dbReference>
<dbReference type="SMART" id="SM00209">
    <property type="entry name" value="TSP1"/>
    <property type="match status" value="3"/>
</dbReference>
<comment type="subcellular location">
    <subcellularLocation>
        <location evidence="1">Secreted</location>
    </subcellularLocation>
</comment>
<accession>A0A3B3R1J4</accession>
<evidence type="ECO:0008006" key="10">
    <source>
        <dbReference type="Google" id="ProtNLM"/>
    </source>
</evidence>
<dbReference type="InterPro" id="IPR010909">
    <property type="entry name" value="PLAC"/>
</dbReference>
<dbReference type="SUPFAM" id="SSF48726">
    <property type="entry name" value="Immunoglobulin"/>
    <property type="match status" value="3"/>
</dbReference>
<dbReference type="GeneTree" id="ENSGT00940000158143"/>
<dbReference type="InterPro" id="IPR036179">
    <property type="entry name" value="Ig-like_dom_sf"/>
</dbReference>
<evidence type="ECO:0000313" key="8">
    <source>
        <dbReference type="Ensembl" id="ENSPKIP00000011780.1"/>
    </source>
</evidence>
<reference evidence="8" key="1">
    <citation type="submission" date="2025-05" db="UniProtKB">
        <authorList>
            <consortium name="Ensembl"/>
        </authorList>
    </citation>
    <scope>IDENTIFICATION</scope>
</reference>
<dbReference type="PROSITE" id="PS50835">
    <property type="entry name" value="IG_LIKE"/>
    <property type="match status" value="3"/>
</dbReference>
<dbReference type="Gene3D" id="2.60.40.10">
    <property type="entry name" value="Immunoglobulins"/>
    <property type="match status" value="2"/>
</dbReference>
<dbReference type="InterPro" id="IPR013098">
    <property type="entry name" value="Ig_I-set"/>
</dbReference>
<name>A0A3B3R1J4_9TELE</name>
<dbReference type="AlphaFoldDB" id="A0A3B3R1J4"/>
<feature type="domain" description="PLAC" evidence="7">
    <location>
        <begin position="684"/>
        <end position="721"/>
    </location>
</feature>
<evidence type="ECO:0000259" key="6">
    <source>
        <dbReference type="PROSITE" id="PS50835"/>
    </source>
</evidence>
<dbReference type="PROSITE" id="PS50092">
    <property type="entry name" value="TSP1"/>
    <property type="match status" value="4"/>
</dbReference>
<dbReference type="InterPro" id="IPR007110">
    <property type="entry name" value="Ig-like_dom"/>
</dbReference>
<dbReference type="Ensembl" id="ENSPKIT00000023732.1">
    <property type="protein sequence ID" value="ENSPKIP00000011780.1"/>
    <property type="gene ID" value="ENSPKIG00000018709.1"/>
</dbReference>
<dbReference type="Pfam" id="PF07679">
    <property type="entry name" value="I-set"/>
    <property type="match status" value="1"/>
</dbReference>
<evidence type="ECO:0000313" key="9">
    <source>
        <dbReference type="Proteomes" id="UP000261540"/>
    </source>
</evidence>
<keyword evidence="2" id="KW-0964">Secreted</keyword>
<dbReference type="Pfam" id="PF08686">
    <property type="entry name" value="PLAC"/>
    <property type="match status" value="1"/>
</dbReference>
<evidence type="ECO:0000256" key="2">
    <source>
        <dbReference type="ARBA" id="ARBA00022525"/>
    </source>
</evidence>
<evidence type="ECO:0000256" key="3">
    <source>
        <dbReference type="ARBA" id="ARBA00022729"/>
    </source>
</evidence>
<dbReference type="InterPro" id="IPR003598">
    <property type="entry name" value="Ig_sub2"/>
</dbReference>
<evidence type="ECO:0000256" key="5">
    <source>
        <dbReference type="SAM" id="MobiDB-lite"/>
    </source>
</evidence>
<dbReference type="STRING" id="1676925.ENSPKIP00000011756"/>
<dbReference type="GO" id="GO:0031012">
    <property type="term" value="C:extracellular matrix"/>
    <property type="evidence" value="ECO:0007669"/>
    <property type="project" value="TreeGrafter"/>
</dbReference>
<dbReference type="SMART" id="SM00408">
    <property type="entry name" value="IGc2"/>
    <property type="match status" value="3"/>
</dbReference>
<keyword evidence="9" id="KW-1185">Reference proteome</keyword>
<evidence type="ECO:0000256" key="1">
    <source>
        <dbReference type="ARBA" id="ARBA00004613"/>
    </source>
</evidence>
<dbReference type="GO" id="GO:0005576">
    <property type="term" value="C:extracellular region"/>
    <property type="evidence" value="ECO:0007669"/>
    <property type="project" value="UniProtKB-SubCell"/>
</dbReference>
<sequence length="726" mass="78889">MGMEADRPGGHLEEKWNQTNMMWQVGNRKNKFYLDDGQSQERAFLQVLSRYLSSLTAPGRPVQDKILQGAHSLEPKQFEELVRSLGRLVGKGDVTEGPRAELGEDGTTTKASDKNSTEGAGEGSTGRREKPVIIRQKQQLQVTFEKTVNISVGGSVFLTNATQTVFLSCVARGVPKAAVFWIKDGGPVQPSERVSWDSAGVLHISKPGVGDEGEYSCMVTNELGSDTATSRLLFAEPPIIRVTSRDMSDLEGATLRAIVGGQLSARHGANITLECPVTGVPQPSVTWSKDGGDLPPNAVPLRRGSLFLHNVSMENVGSYFCWASSPLGRSVASSLLLVSGAAQGRAERPHRSQKRVLMASHVGTEVTARHGDILRIGCPILPNHTQAIRWTFQNRTLLVTHGPQHRRLAGGRLLEVNTLLARSSGTYACHVPAGHQRASAWARVRLEELTWSPGEWTACSATCGSAGTRSWKAHCVGPGGEEASPSACHHLPRPEKRPQPCNVQDCPPSWGATLWSGCSNSCGGGTRRRQVSCQQLSSSGRVTTLADSACSGTPRPLHVEGCHGHSCPGWFVGPWGQCSGRCLGPASAIQSRPVICKHHNGSTLPESHCDHRNRLASTRNCMSEQCNVQWRVGPWRACSAACGSGIQSRRVECIHRRTDRTLVHQRCGWRRRPITWRHCVITSCGGECVDSTHYCAAVKELSLCVINLYQQRCCRSCQGKETPPMQ</sequence>
<feature type="domain" description="Ig-like" evidence="6">
    <location>
        <begin position="349"/>
        <end position="445"/>
    </location>
</feature>
<dbReference type="Pfam" id="PF19030">
    <property type="entry name" value="TSP1_ADAMTS"/>
    <property type="match status" value="4"/>
</dbReference>
<proteinExistence type="predicted"/>
<keyword evidence="4" id="KW-0677">Repeat</keyword>
<feature type="domain" description="Ig-like" evidence="6">
    <location>
        <begin position="237"/>
        <end position="339"/>
    </location>
</feature>
<dbReference type="PROSITE" id="PS50900">
    <property type="entry name" value="PLAC"/>
    <property type="match status" value="1"/>
</dbReference>
<feature type="domain" description="Ig-like" evidence="6">
    <location>
        <begin position="131"/>
        <end position="235"/>
    </location>
</feature>
<dbReference type="InterPro" id="IPR000884">
    <property type="entry name" value="TSP1_rpt"/>
</dbReference>
<dbReference type="InterPro" id="IPR036383">
    <property type="entry name" value="TSP1_rpt_sf"/>
</dbReference>
<dbReference type="SMART" id="SM00409">
    <property type="entry name" value="IG"/>
    <property type="match status" value="3"/>
</dbReference>
<feature type="region of interest" description="Disordered" evidence="5">
    <location>
        <begin position="92"/>
        <end position="131"/>
    </location>
</feature>
<evidence type="ECO:0000259" key="7">
    <source>
        <dbReference type="PROSITE" id="PS50900"/>
    </source>
</evidence>
<dbReference type="PANTHER" id="PTHR13723:SF281">
    <property type="entry name" value="PAPILIN"/>
    <property type="match status" value="1"/>
</dbReference>
<dbReference type="PANTHER" id="PTHR13723">
    <property type="entry name" value="ADAMTS A DISINTEGRIN AND METALLOPROTEASE WITH THROMBOSPONDIN MOTIFS PROTEASE"/>
    <property type="match status" value="1"/>
</dbReference>
<evidence type="ECO:0000256" key="4">
    <source>
        <dbReference type="ARBA" id="ARBA00022737"/>
    </source>
</evidence>
<dbReference type="InterPro" id="IPR013783">
    <property type="entry name" value="Ig-like_fold"/>
</dbReference>
<dbReference type="GO" id="GO:0006508">
    <property type="term" value="P:proteolysis"/>
    <property type="evidence" value="ECO:0007669"/>
    <property type="project" value="TreeGrafter"/>
</dbReference>
<dbReference type="InterPro" id="IPR050439">
    <property type="entry name" value="ADAMTS_ADAMTS-like"/>
</dbReference>
<organism evidence="8 9">
    <name type="scientific">Paramormyrops kingsleyae</name>
    <dbReference type="NCBI Taxonomy" id="1676925"/>
    <lineage>
        <taxon>Eukaryota</taxon>
        <taxon>Metazoa</taxon>
        <taxon>Chordata</taxon>
        <taxon>Craniata</taxon>
        <taxon>Vertebrata</taxon>
        <taxon>Euteleostomi</taxon>
        <taxon>Actinopterygii</taxon>
        <taxon>Neopterygii</taxon>
        <taxon>Teleostei</taxon>
        <taxon>Osteoglossocephala</taxon>
        <taxon>Osteoglossomorpha</taxon>
        <taxon>Osteoglossiformes</taxon>
        <taxon>Mormyridae</taxon>
        <taxon>Paramormyrops</taxon>
    </lineage>
</organism>
<dbReference type="Ensembl" id="ENSPKIT00000023707.1">
    <property type="protein sequence ID" value="ENSPKIP00000011756.1"/>
    <property type="gene ID" value="ENSPKIG00000018709.1"/>
</dbReference>
<dbReference type="GO" id="GO:0030198">
    <property type="term" value="P:extracellular matrix organization"/>
    <property type="evidence" value="ECO:0007669"/>
    <property type="project" value="TreeGrafter"/>
</dbReference>
<keyword evidence="3" id="KW-0732">Signal</keyword>
<dbReference type="InterPro" id="IPR003599">
    <property type="entry name" value="Ig_sub"/>
</dbReference>